<feature type="domain" description="DUF202" evidence="7">
    <location>
        <begin position="92"/>
        <end position="161"/>
    </location>
</feature>
<evidence type="ECO:0000256" key="6">
    <source>
        <dbReference type="SAM" id="Phobius"/>
    </source>
</evidence>
<reference evidence="8" key="1">
    <citation type="submission" date="2020-11" db="EMBL/GenBank/DDBJ databases">
        <title>Novosphingobium aureum sp. nov., a marine bacterium isolated from sediment of a salt flat.</title>
        <authorList>
            <person name="Yoo Y."/>
            <person name="Kim J.-J."/>
        </authorList>
    </citation>
    <scope>NUCLEOTIDE SEQUENCE</scope>
    <source>
        <strain evidence="8">YJ-S2-02</strain>
    </source>
</reference>
<keyword evidence="3 6" id="KW-1133">Transmembrane helix</keyword>
<dbReference type="InterPro" id="IPR003807">
    <property type="entry name" value="DUF202"/>
</dbReference>
<evidence type="ECO:0000256" key="1">
    <source>
        <dbReference type="ARBA" id="ARBA00004127"/>
    </source>
</evidence>
<comment type="caution">
    <text evidence="8">The sequence shown here is derived from an EMBL/GenBank/DDBJ whole genome shotgun (WGS) entry which is preliminary data.</text>
</comment>
<evidence type="ECO:0000256" key="4">
    <source>
        <dbReference type="ARBA" id="ARBA00023136"/>
    </source>
</evidence>
<evidence type="ECO:0000313" key="9">
    <source>
        <dbReference type="Proteomes" id="UP000617634"/>
    </source>
</evidence>
<dbReference type="GO" id="GO:0012505">
    <property type="term" value="C:endomembrane system"/>
    <property type="evidence" value="ECO:0007669"/>
    <property type="project" value="UniProtKB-SubCell"/>
</dbReference>
<name>A0A931HDY1_9SPHN</name>
<feature type="compositionally biased region" description="Pro residues" evidence="5">
    <location>
        <begin position="1"/>
        <end position="14"/>
    </location>
</feature>
<accession>A0A931HDY1</accession>
<feature type="compositionally biased region" description="Basic and acidic residues" evidence="5">
    <location>
        <begin position="16"/>
        <end position="25"/>
    </location>
</feature>
<proteinExistence type="predicted"/>
<feature type="transmembrane region" description="Helical" evidence="6">
    <location>
        <begin position="185"/>
        <end position="210"/>
    </location>
</feature>
<evidence type="ECO:0000256" key="5">
    <source>
        <dbReference type="SAM" id="MobiDB-lite"/>
    </source>
</evidence>
<feature type="transmembrane region" description="Helical" evidence="6">
    <location>
        <begin position="142"/>
        <end position="164"/>
    </location>
</feature>
<protein>
    <submittedName>
        <fullName evidence="8">DUF202 domain-containing protein</fullName>
    </submittedName>
</protein>
<evidence type="ECO:0000256" key="3">
    <source>
        <dbReference type="ARBA" id="ARBA00022989"/>
    </source>
</evidence>
<gene>
    <name evidence="8" type="ORF">I5E68_13960</name>
</gene>
<evidence type="ECO:0000259" key="7">
    <source>
        <dbReference type="Pfam" id="PF02656"/>
    </source>
</evidence>
<keyword evidence="2 6" id="KW-0812">Transmembrane</keyword>
<sequence>MARKSGPPPYYPPEVEPERPGRVRPEPVPPLPKIAPEEKAEASTIFSRFRTGLSRRRTSLSEHRTDLSEFRTDLSEHRTELGMRRTGMAIHRTRMAADRTLMAEIRTSLSMIGFGFTLYQAFRKLAQTGTFESDNAPRNFGLTLILLGMLILVGGIWRHVQFALKLRAMRKALKAQHLIHAETPYPVSISLVVAVGLFVVGLLTVLTITLNLSLFG</sequence>
<organism evidence="8 9">
    <name type="scientific">Novosphingobium aureum</name>
    <dbReference type="NCBI Taxonomy" id="2792964"/>
    <lineage>
        <taxon>Bacteria</taxon>
        <taxon>Pseudomonadati</taxon>
        <taxon>Pseudomonadota</taxon>
        <taxon>Alphaproteobacteria</taxon>
        <taxon>Sphingomonadales</taxon>
        <taxon>Sphingomonadaceae</taxon>
        <taxon>Novosphingobium</taxon>
    </lineage>
</organism>
<dbReference type="EMBL" id="JADZGI010000002">
    <property type="protein sequence ID" value="MBH0114047.1"/>
    <property type="molecule type" value="Genomic_DNA"/>
</dbReference>
<dbReference type="RefSeq" id="WP_197165078.1">
    <property type="nucleotide sequence ID" value="NZ_JADZGI010000002.1"/>
</dbReference>
<comment type="subcellular location">
    <subcellularLocation>
        <location evidence="1">Endomembrane system</location>
        <topology evidence="1">Multi-pass membrane protein</topology>
    </subcellularLocation>
</comment>
<dbReference type="Proteomes" id="UP000617634">
    <property type="component" value="Unassembled WGS sequence"/>
</dbReference>
<feature type="transmembrane region" description="Helical" evidence="6">
    <location>
        <begin position="101"/>
        <end position="122"/>
    </location>
</feature>
<keyword evidence="4 6" id="KW-0472">Membrane</keyword>
<feature type="region of interest" description="Disordered" evidence="5">
    <location>
        <begin position="1"/>
        <end position="39"/>
    </location>
</feature>
<dbReference type="AlphaFoldDB" id="A0A931HDY1"/>
<evidence type="ECO:0000256" key="2">
    <source>
        <dbReference type="ARBA" id="ARBA00022692"/>
    </source>
</evidence>
<dbReference type="Pfam" id="PF02656">
    <property type="entry name" value="DUF202"/>
    <property type="match status" value="1"/>
</dbReference>
<keyword evidence="9" id="KW-1185">Reference proteome</keyword>
<evidence type="ECO:0000313" key="8">
    <source>
        <dbReference type="EMBL" id="MBH0114047.1"/>
    </source>
</evidence>